<dbReference type="HOGENOM" id="CLU_1935876_0_0_5"/>
<gene>
    <name evidence="1" type="ORF">OB2597_04845</name>
</gene>
<dbReference type="AlphaFoldDB" id="A3TSF4"/>
<reference evidence="1 2" key="1">
    <citation type="journal article" date="2010" name="J. Bacteriol.">
        <title>Genome sequences of Oceanicola granulosus HTCC2516(T) and Oceanicola batsensis HTCC2597(TDelta).</title>
        <authorList>
            <person name="Thrash J.C."/>
            <person name="Cho J.C."/>
            <person name="Vergin K.L."/>
            <person name="Giovannoni S.J."/>
        </authorList>
    </citation>
    <scope>NUCLEOTIDE SEQUENCE [LARGE SCALE GENOMIC DNA]</scope>
    <source>
        <strain evidence="2">ATCC BAA-863 / DSM 15984 / KCTC 12145 / HTCC2597</strain>
    </source>
</reference>
<keyword evidence="2" id="KW-1185">Reference proteome</keyword>
<dbReference type="RefSeq" id="WP_007253837.1">
    <property type="nucleotide sequence ID" value="NZ_CH724131.1"/>
</dbReference>
<dbReference type="EMBL" id="AAMO01000001">
    <property type="protein sequence ID" value="EAQ04581.1"/>
    <property type="molecule type" value="Genomic_DNA"/>
</dbReference>
<proteinExistence type="predicted"/>
<comment type="caution">
    <text evidence="1">The sequence shown here is derived from an EMBL/GenBank/DDBJ whole genome shotgun (WGS) entry which is preliminary data.</text>
</comment>
<accession>A3TSF4</accession>
<protein>
    <submittedName>
        <fullName evidence="1">Uncharacterized protein</fullName>
    </submittedName>
</protein>
<organism evidence="1 2">
    <name type="scientific">Pseudooceanicola batsensis (strain ATCC BAA-863 / DSM 15984 / KCTC 12145 / HTCC2597)</name>
    <name type="common">Oceanicola batsensis</name>
    <dbReference type="NCBI Taxonomy" id="252305"/>
    <lineage>
        <taxon>Bacteria</taxon>
        <taxon>Pseudomonadati</taxon>
        <taxon>Pseudomonadota</taxon>
        <taxon>Alphaproteobacteria</taxon>
        <taxon>Rhodobacterales</taxon>
        <taxon>Paracoccaceae</taxon>
        <taxon>Pseudooceanicola</taxon>
    </lineage>
</organism>
<sequence length="131" mass="14125">MHHDIKNDMRATLLAAEIRRQFIAWLKADGDRLVAAADLLGGAPWAAKAQSAIDALADQSKPEEIEDDLIALHRLLMLDFTDDLDSPEAICFIGLHPDDPRADDARLCAEALERGLKALRACAAAAIGEAA</sequence>
<name>A3TSF4_PSEBH</name>
<evidence type="ECO:0000313" key="2">
    <source>
        <dbReference type="Proteomes" id="UP000004318"/>
    </source>
</evidence>
<dbReference type="Proteomes" id="UP000004318">
    <property type="component" value="Unassembled WGS sequence"/>
</dbReference>
<dbReference type="eggNOG" id="ENOG50348IF">
    <property type="taxonomic scope" value="Bacteria"/>
</dbReference>
<evidence type="ECO:0000313" key="1">
    <source>
        <dbReference type="EMBL" id="EAQ04581.1"/>
    </source>
</evidence>
<dbReference type="STRING" id="252305.OB2597_04845"/>
<dbReference type="OrthoDB" id="7745305at2"/>